<accession>D1VU66</accession>
<evidence type="ECO:0000256" key="1">
    <source>
        <dbReference type="ARBA" id="ARBA00001933"/>
    </source>
</evidence>
<keyword evidence="11" id="KW-1185">Reference proteome</keyword>
<dbReference type="EC" id="2.8.1.7" evidence="3 8"/>
<comment type="similarity">
    <text evidence="2 8">Belongs to the class-V pyridoxal-phosphate-dependent aminotransferase family. Csd subfamily.</text>
</comment>
<gene>
    <name evidence="10" type="primary">sufS</name>
    <name evidence="10" type="ORF">HMPREF0628_1109</name>
</gene>
<dbReference type="PANTHER" id="PTHR43586">
    <property type="entry name" value="CYSTEINE DESULFURASE"/>
    <property type="match status" value="1"/>
</dbReference>
<dbReference type="InterPro" id="IPR015422">
    <property type="entry name" value="PyrdxlP-dep_Trfase_small"/>
</dbReference>
<evidence type="ECO:0000256" key="8">
    <source>
        <dbReference type="RuleBase" id="RU004506"/>
    </source>
</evidence>
<dbReference type="AlphaFoldDB" id="D1VU66"/>
<organism evidence="10 11">
    <name type="scientific">Peptoniphilus lacrimalis 315-B</name>
    <dbReference type="NCBI Taxonomy" id="596330"/>
    <lineage>
        <taxon>Bacteria</taxon>
        <taxon>Bacillati</taxon>
        <taxon>Bacillota</taxon>
        <taxon>Tissierellia</taxon>
        <taxon>Tissierellales</taxon>
        <taxon>Peptoniphilaceae</taxon>
        <taxon>Peptoniphilus</taxon>
    </lineage>
</organism>
<evidence type="ECO:0000256" key="3">
    <source>
        <dbReference type="ARBA" id="ARBA00012239"/>
    </source>
</evidence>
<comment type="function">
    <text evidence="8">Catalyzes the removal of elemental sulfur and selenium atoms from L-cysteine, L-cystine, L-selenocysteine, and L-selenocystine to produce L-alanine.</text>
</comment>
<evidence type="ECO:0000256" key="2">
    <source>
        <dbReference type="ARBA" id="ARBA00010447"/>
    </source>
</evidence>
<dbReference type="InterPro" id="IPR020578">
    <property type="entry name" value="Aminotrans_V_PyrdxlP_BS"/>
</dbReference>
<dbReference type="InterPro" id="IPR015421">
    <property type="entry name" value="PyrdxlP-dep_Trfase_major"/>
</dbReference>
<dbReference type="GO" id="GO:0030170">
    <property type="term" value="F:pyridoxal phosphate binding"/>
    <property type="evidence" value="ECO:0007669"/>
    <property type="project" value="UniProtKB-UniRule"/>
</dbReference>
<dbReference type="eggNOG" id="COG0520">
    <property type="taxonomic scope" value="Bacteria"/>
</dbReference>
<evidence type="ECO:0000256" key="5">
    <source>
        <dbReference type="ARBA" id="ARBA00022898"/>
    </source>
</evidence>
<sequence length="413" mass="46726">MLSREEILDIRKDYPFLNLKVNGEKIVYLDNAATTQKPQVIIDNIAKFYRGENGNPHRGAHYLAMKSTEVYEGARETVRKFINAKSPSEIVFVRNATEALNLLAYSYGLNNLKKGDEILISIMEHHSNLVPWQMVAKKTGAILKYLYVDKDGQIPFEEIENKVNKNTKMFSCTLASNVLGTVPDAKKIIKYVRKNSDAVIISDGAQYVPHHKIDVCDLDCDFLAFSGHKMYSATGIGVLYGKEELLNSLSPFLSGGDMIEYVYEDKSTFLKSPQRFEAGTQNVEGAVSLAAAINYVESIGLEKIDEYEKYLTKYCYEKISKLDYLDVYTTPDENRAPVISFNFKQAHPHDVASILDNYGIAVRSGHHCAQVLHRFLGCNFSVRASFAIYNTVEEVDYFIEHLEDVRRMLGIES</sequence>
<dbReference type="InterPro" id="IPR010970">
    <property type="entry name" value="Cys_dSase_SufS"/>
</dbReference>
<dbReference type="Gene3D" id="3.40.640.10">
    <property type="entry name" value="Type I PLP-dependent aspartate aminotransferase-like (Major domain)"/>
    <property type="match status" value="1"/>
</dbReference>
<dbReference type="SUPFAM" id="SSF53383">
    <property type="entry name" value="PLP-dependent transferases"/>
    <property type="match status" value="1"/>
</dbReference>
<reference evidence="10 11" key="1">
    <citation type="submission" date="2009-12" db="EMBL/GenBank/DDBJ databases">
        <title>Genome Sequence of Peptoniphilus lacrimalis 315-B.</title>
        <authorList>
            <person name="Durkin A.S."/>
            <person name="Madupu R."/>
            <person name="Torralba M."/>
            <person name="Methe B."/>
            <person name="Sutton G."/>
            <person name="Strausberg R.L."/>
            <person name="Nelson K.E."/>
        </authorList>
    </citation>
    <scope>NUCLEOTIDE SEQUENCE [LARGE SCALE GENOMIC DNA]</scope>
    <source>
        <strain evidence="10 11">315-B</strain>
    </source>
</reference>
<dbReference type="PROSITE" id="PS00595">
    <property type="entry name" value="AA_TRANSFER_CLASS_5"/>
    <property type="match status" value="1"/>
</dbReference>
<name>D1VU66_9FIRM</name>
<protein>
    <recommendedName>
        <fullName evidence="3 8">Cysteine desulfurase</fullName>
        <ecNumber evidence="3 8">2.8.1.7</ecNumber>
    </recommendedName>
</protein>
<dbReference type="Gene3D" id="3.90.1150.10">
    <property type="entry name" value="Aspartate Aminotransferase, domain 1"/>
    <property type="match status" value="1"/>
</dbReference>
<dbReference type="EMBL" id="ADDO01000055">
    <property type="protein sequence ID" value="EFA89886.1"/>
    <property type="molecule type" value="Genomic_DNA"/>
</dbReference>
<comment type="caution">
    <text evidence="10">The sequence shown here is derived from an EMBL/GenBank/DDBJ whole genome shotgun (WGS) entry which is preliminary data.</text>
</comment>
<dbReference type="GO" id="GO:0006534">
    <property type="term" value="P:cysteine metabolic process"/>
    <property type="evidence" value="ECO:0007669"/>
    <property type="project" value="UniProtKB-UniRule"/>
</dbReference>
<dbReference type="InterPro" id="IPR015424">
    <property type="entry name" value="PyrdxlP-dep_Trfase"/>
</dbReference>
<evidence type="ECO:0000259" key="9">
    <source>
        <dbReference type="Pfam" id="PF00266"/>
    </source>
</evidence>
<evidence type="ECO:0000313" key="11">
    <source>
        <dbReference type="Proteomes" id="UP000005711"/>
    </source>
</evidence>
<comment type="cofactor">
    <cofactor evidence="1 7">
        <name>pyridoxal 5'-phosphate</name>
        <dbReference type="ChEBI" id="CHEBI:597326"/>
    </cofactor>
</comment>
<evidence type="ECO:0000256" key="7">
    <source>
        <dbReference type="RuleBase" id="RU004504"/>
    </source>
</evidence>
<keyword evidence="4 8" id="KW-0808">Transferase</keyword>
<dbReference type="Proteomes" id="UP000005711">
    <property type="component" value="Unassembled WGS sequence"/>
</dbReference>
<evidence type="ECO:0000313" key="10">
    <source>
        <dbReference type="EMBL" id="EFA89886.1"/>
    </source>
</evidence>
<feature type="domain" description="Aminotransferase class V" evidence="9">
    <location>
        <begin position="27"/>
        <end position="398"/>
    </location>
</feature>
<dbReference type="NCBIfam" id="TIGR01979">
    <property type="entry name" value="sufS"/>
    <property type="match status" value="1"/>
</dbReference>
<dbReference type="Pfam" id="PF00266">
    <property type="entry name" value="Aminotran_5"/>
    <property type="match status" value="1"/>
</dbReference>
<dbReference type="RefSeq" id="WP_004825223.1">
    <property type="nucleotide sequence ID" value="NZ_ADDO01000055.1"/>
</dbReference>
<keyword evidence="5 8" id="KW-0663">Pyridoxal phosphate</keyword>
<evidence type="ECO:0000256" key="6">
    <source>
        <dbReference type="ARBA" id="ARBA00050776"/>
    </source>
</evidence>
<comment type="catalytic activity">
    <reaction evidence="6 8">
        <text>(sulfur carrier)-H + L-cysteine = (sulfur carrier)-SH + L-alanine</text>
        <dbReference type="Rhea" id="RHEA:43892"/>
        <dbReference type="Rhea" id="RHEA-COMP:14737"/>
        <dbReference type="Rhea" id="RHEA-COMP:14739"/>
        <dbReference type="ChEBI" id="CHEBI:29917"/>
        <dbReference type="ChEBI" id="CHEBI:35235"/>
        <dbReference type="ChEBI" id="CHEBI:57972"/>
        <dbReference type="ChEBI" id="CHEBI:64428"/>
        <dbReference type="EC" id="2.8.1.7"/>
    </reaction>
</comment>
<dbReference type="InterPro" id="IPR000192">
    <property type="entry name" value="Aminotrans_V_dom"/>
</dbReference>
<dbReference type="GO" id="GO:0031071">
    <property type="term" value="F:cysteine desulfurase activity"/>
    <property type="evidence" value="ECO:0007669"/>
    <property type="project" value="UniProtKB-UniRule"/>
</dbReference>
<dbReference type="CDD" id="cd06453">
    <property type="entry name" value="SufS_like"/>
    <property type="match status" value="1"/>
</dbReference>
<proteinExistence type="inferred from homology"/>
<dbReference type="PANTHER" id="PTHR43586:SF8">
    <property type="entry name" value="CYSTEINE DESULFURASE 1, CHLOROPLASTIC"/>
    <property type="match status" value="1"/>
</dbReference>
<evidence type="ECO:0000256" key="4">
    <source>
        <dbReference type="ARBA" id="ARBA00022679"/>
    </source>
</evidence>